<dbReference type="OMA" id="TCQQHRA"/>
<dbReference type="Pfam" id="PF13870">
    <property type="entry name" value="CCDC113_CCDC96_CC"/>
    <property type="match status" value="2"/>
</dbReference>
<evidence type="ECO:0000313" key="12">
    <source>
        <dbReference type="Proteomes" id="UP000015101"/>
    </source>
</evidence>
<dbReference type="eggNOG" id="ENOG502QU7J">
    <property type="taxonomic scope" value="Eukaryota"/>
</dbReference>
<keyword evidence="4" id="KW-0966">Cell projection</keyword>
<dbReference type="AlphaFoldDB" id="T1F6N0"/>
<reference evidence="12" key="1">
    <citation type="submission" date="2012-12" db="EMBL/GenBank/DDBJ databases">
        <authorList>
            <person name="Hellsten U."/>
            <person name="Grimwood J."/>
            <person name="Chapman J.A."/>
            <person name="Shapiro H."/>
            <person name="Aerts A."/>
            <person name="Otillar R.P."/>
            <person name="Terry A.Y."/>
            <person name="Boore J.L."/>
            <person name="Simakov O."/>
            <person name="Marletaz F."/>
            <person name="Cho S.-J."/>
            <person name="Edsinger-Gonzales E."/>
            <person name="Havlak P."/>
            <person name="Kuo D.-H."/>
            <person name="Larsson T."/>
            <person name="Lv J."/>
            <person name="Arendt D."/>
            <person name="Savage R."/>
            <person name="Osoegawa K."/>
            <person name="de Jong P."/>
            <person name="Lindberg D.R."/>
            <person name="Seaver E.C."/>
            <person name="Weisblat D.A."/>
            <person name="Putnam N.H."/>
            <person name="Grigoriev I.V."/>
            <person name="Rokhsar D.S."/>
        </authorList>
    </citation>
    <scope>NUCLEOTIDE SEQUENCE</scope>
</reference>
<evidence type="ECO:0000259" key="9">
    <source>
        <dbReference type="Pfam" id="PF13870"/>
    </source>
</evidence>
<evidence type="ECO:0000256" key="6">
    <source>
        <dbReference type="ARBA" id="ARBA00044798"/>
    </source>
</evidence>
<dbReference type="KEGG" id="hro:HELRODRAFT_173287"/>
<dbReference type="STRING" id="6412.T1F6N0"/>
<dbReference type="GO" id="GO:0036064">
    <property type="term" value="C:ciliary basal body"/>
    <property type="evidence" value="ECO:0000318"/>
    <property type="project" value="GO_Central"/>
</dbReference>
<feature type="domain" description="CCDC113/CCDC96 coiled-coil" evidence="9">
    <location>
        <begin position="248"/>
        <end position="323"/>
    </location>
</feature>
<dbReference type="InterPro" id="IPR051885">
    <property type="entry name" value="CC_CF"/>
</dbReference>
<dbReference type="GO" id="GO:0005930">
    <property type="term" value="C:axoneme"/>
    <property type="evidence" value="ECO:0000318"/>
    <property type="project" value="GO_Central"/>
</dbReference>
<feature type="domain" description="CCDC113/CCDC96 coiled-coil" evidence="9">
    <location>
        <begin position="340"/>
        <end position="436"/>
    </location>
</feature>
<comment type="subcellular location">
    <subcellularLocation>
        <location evidence="1">Cell projection</location>
        <location evidence="1">Cilium</location>
    </subcellularLocation>
</comment>
<reference evidence="11" key="3">
    <citation type="submission" date="2015-06" db="UniProtKB">
        <authorList>
            <consortium name="EnsemblMetazoa"/>
        </authorList>
    </citation>
    <scope>IDENTIFICATION</scope>
</reference>
<keyword evidence="3 7" id="KW-0175">Coiled coil</keyword>
<evidence type="ECO:0000256" key="4">
    <source>
        <dbReference type="ARBA" id="ARBA00023273"/>
    </source>
</evidence>
<reference evidence="10 12" key="2">
    <citation type="journal article" date="2013" name="Nature">
        <title>Insights into bilaterian evolution from three spiralian genomes.</title>
        <authorList>
            <person name="Simakov O."/>
            <person name="Marletaz F."/>
            <person name="Cho S.J."/>
            <person name="Edsinger-Gonzales E."/>
            <person name="Havlak P."/>
            <person name="Hellsten U."/>
            <person name="Kuo D.H."/>
            <person name="Larsson T."/>
            <person name="Lv J."/>
            <person name="Arendt D."/>
            <person name="Savage R."/>
            <person name="Osoegawa K."/>
            <person name="de Jong P."/>
            <person name="Grimwood J."/>
            <person name="Chapman J.A."/>
            <person name="Shapiro H."/>
            <person name="Aerts A."/>
            <person name="Otillar R.P."/>
            <person name="Terry A.Y."/>
            <person name="Boore J.L."/>
            <person name="Grigoriev I.V."/>
            <person name="Lindberg D.R."/>
            <person name="Seaver E.C."/>
            <person name="Weisblat D.A."/>
            <person name="Putnam N.H."/>
            <person name="Rokhsar D.S."/>
        </authorList>
    </citation>
    <scope>NUCLEOTIDE SEQUENCE</scope>
</reference>
<evidence type="ECO:0000313" key="10">
    <source>
        <dbReference type="EMBL" id="ESO03583.1"/>
    </source>
</evidence>
<evidence type="ECO:0000313" key="11">
    <source>
        <dbReference type="EnsemblMetazoa" id="HelroP173287"/>
    </source>
</evidence>
<gene>
    <name evidence="11" type="primary">20204479</name>
    <name evidence="10" type="ORF">HELRODRAFT_173287</name>
</gene>
<evidence type="ECO:0000256" key="1">
    <source>
        <dbReference type="ARBA" id="ARBA00004138"/>
    </source>
</evidence>
<feature type="coiled-coil region" evidence="7">
    <location>
        <begin position="339"/>
        <end position="400"/>
    </location>
</feature>
<accession>T1F6N0</accession>
<name>T1F6N0_HELRO</name>
<evidence type="ECO:0000256" key="2">
    <source>
        <dbReference type="ARBA" id="ARBA00022794"/>
    </source>
</evidence>
<dbReference type="EnsemblMetazoa" id="HelroT173287">
    <property type="protein sequence ID" value="HelroP173287"/>
    <property type="gene ID" value="HelroG173287"/>
</dbReference>
<keyword evidence="12" id="KW-1185">Reference proteome</keyword>
<feature type="region of interest" description="Disordered" evidence="8">
    <location>
        <begin position="436"/>
        <end position="456"/>
    </location>
</feature>
<dbReference type="GeneID" id="20204479"/>
<dbReference type="InParanoid" id="T1F6N0"/>
<evidence type="ECO:0000256" key="8">
    <source>
        <dbReference type="SAM" id="MobiDB-lite"/>
    </source>
</evidence>
<dbReference type="GO" id="GO:0060271">
    <property type="term" value="P:cilium assembly"/>
    <property type="evidence" value="ECO:0000318"/>
    <property type="project" value="GO_Central"/>
</dbReference>
<evidence type="ECO:0000256" key="3">
    <source>
        <dbReference type="ARBA" id="ARBA00023054"/>
    </source>
</evidence>
<dbReference type="PANTHER" id="PTHR15654">
    <property type="entry name" value="COILED-COIL DOMAIN-CONTAINING PROTEIN 113-RELATED"/>
    <property type="match status" value="1"/>
</dbReference>
<sequence length="456" mass="52651">MKLFADRSKNKILSIENTFLENQLKKVVPATFTASSNSATKLQNAATTTLSTTLPIINESPTNTATLLNTAKQRVSVNFSGIASDSESLSYGPTVIAAAAVTATAAGSLSSNAQFRRRSKSRSSVVERVFKLTTRQMMELLTRECDDLEREMKRESVESERKMDEMKATIDESRDRMKELEKEKELFEKILNASIETTTVKQQQQQQIQEQTGEQQYQQQQRHLPHQQRDVDKTIQRLIKYLDERFEEKTTKAVKIRLHNNALKSKKKKLDMILKQKEEMGESLSTVDFDELIIENRKCVGSIEDKNKEMVEMKLSYSKVNQINEYANDSSIYSSLLSNQNLAGKKEKLNRMIQEMERTNEDLKIRKDLLEKLNKELINIHEDKSLLERENERMKELSQKYKAPAVEDYIRIKAESSKMLKDVKVWERKVGVAEEQKNHNNEKSNNINTVKVEEIK</sequence>
<organism evidence="11 12">
    <name type="scientific">Helobdella robusta</name>
    <name type="common">Californian leech</name>
    <dbReference type="NCBI Taxonomy" id="6412"/>
    <lineage>
        <taxon>Eukaryota</taxon>
        <taxon>Metazoa</taxon>
        <taxon>Spiralia</taxon>
        <taxon>Lophotrochozoa</taxon>
        <taxon>Annelida</taxon>
        <taxon>Clitellata</taxon>
        <taxon>Hirudinea</taxon>
        <taxon>Rhynchobdellida</taxon>
        <taxon>Glossiphoniidae</taxon>
        <taxon>Helobdella</taxon>
    </lineage>
</organism>
<evidence type="ECO:0000256" key="5">
    <source>
        <dbReference type="ARBA" id="ARBA00044506"/>
    </source>
</evidence>
<dbReference type="RefSeq" id="XP_009018140.1">
    <property type="nucleotide sequence ID" value="XM_009019892.1"/>
</dbReference>
<proteinExistence type="inferred from homology"/>
<protein>
    <recommendedName>
        <fullName evidence="6">Cilia- and flagella-associated protein 263</fullName>
    </recommendedName>
</protein>
<dbReference type="EMBL" id="AMQM01004498">
    <property type="status" value="NOT_ANNOTATED_CDS"/>
    <property type="molecule type" value="Genomic_DNA"/>
</dbReference>
<dbReference type="OrthoDB" id="10259713at2759"/>
<dbReference type="InterPro" id="IPR025254">
    <property type="entry name" value="CCDC113/CCDC96_CC"/>
</dbReference>
<keyword evidence="2" id="KW-0970">Cilium biogenesis/degradation</keyword>
<dbReference type="CTD" id="20204479"/>
<evidence type="ECO:0000256" key="7">
    <source>
        <dbReference type="SAM" id="Coils"/>
    </source>
</evidence>
<dbReference type="EMBL" id="KB096590">
    <property type="protein sequence ID" value="ESO03583.1"/>
    <property type="molecule type" value="Genomic_DNA"/>
</dbReference>
<feature type="coiled-coil region" evidence="7">
    <location>
        <begin position="131"/>
        <end position="197"/>
    </location>
</feature>
<dbReference type="HOGENOM" id="CLU_600328_0_0_1"/>
<dbReference type="PANTHER" id="PTHR15654:SF2">
    <property type="entry name" value="COILED-COIL DOMAIN-CONTAINING PROTEIN 113"/>
    <property type="match status" value="1"/>
</dbReference>
<dbReference type="Proteomes" id="UP000015101">
    <property type="component" value="Unassembled WGS sequence"/>
</dbReference>
<comment type="similarity">
    <text evidence="5">Belongs to the CFAP263 family.</text>
</comment>